<feature type="transmembrane region" description="Helical" evidence="1">
    <location>
        <begin position="110"/>
        <end position="128"/>
    </location>
</feature>
<keyword evidence="1" id="KW-0812">Transmembrane</keyword>
<dbReference type="OrthoDB" id="2662505at2"/>
<evidence type="ECO:0000313" key="3">
    <source>
        <dbReference type="Proteomes" id="UP000267798"/>
    </source>
</evidence>
<accession>A0A3A6PLB3</accession>
<dbReference type="RefSeq" id="WP_120112295.1">
    <property type="nucleotide sequence ID" value="NZ_QXQB01000003.1"/>
</dbReference>
<evidence type="ECO:0000256" key="1">
    <source>
        <dbReference type="SAM" id="Phobius"/>
    </source>
</evidence>
<organism evidence="2 3">
    <name type="scientific">Paenibacillus pinisoli</name>
    <dbReference type="NCBI Taxonomy" id="1276110"/>
    <lineage>
        <taxon>Bacteria</taxon>
        <taxon>Bacillati</taxon>
        <taxon>Bacillota</taxon>
        <taxon>Bacilli</taxon>
        <taxon>Bacillales</taxon>
        <taxon>Paenibacillaceae</taxon>
        <taxon>Paenibacillus</taxon>
    </lineage>
</organism>
<feature type="transmembrane region" description="Helical" evidence="1">
    <location>
        <begin position="83"/>
        <end position="104"/>
    </location>
</feature>
<name>A0A3A6PLB3_9BACL</name>
<proteinExistence type="predicted"/>
<feature type="transmembrane region" description="Helical" evidence="1">
    <location>
        <begin position="293"/>
        <end position="311"/>
    </location>
</feature>
<comment type="caution">
    <text evidence="2">The sequence shown here is derived from an EMBL/GenBank/DDBJ whole genome shotgun (WGS) entry which is preliminary data.</text>
</comment>
<feature type="transmembrane region" description="Helical" evidence="1">
    <location>
        <begin position="372"/>
        <end position="394"/>
    </location>
</feature>
<dbReference type="AlphaFoldDB" id="A0A3A6PLB3"/>
<dbReference type="EMBL" id="QXQB01000003">
    <property type="protein sequence ID" value="RJX39149.1"/>
    <property type="molecule type" value="Genomic_DNA"/>
</dbReference>
<feature type="transmembrane region" description="Helical" evidence="1">
    <location>
        <begin position="6"/>
        <end position="22"/>
    </location>
</feature>
<keyword evidence="1" id="KW-1133">Transmembrane helix</keyword>
<evidence type="ECO:0000313" key="2">
    <source>
        <dbReference type="EMBL" id="RJX39149.1"/>
    </source>
</evidence>
<feature type="transmembrane region" description="Helical" evidence="1">
    <location>
        <begin position="260"/>
        <end position="281"/>
    </location>
</feature>
<keyword evidence="3" id="KW-1185">Reference proteome</keyword>
<dbReference type="Proteomes" id="UP000267798">
    <property type="component" value="Unassembled WGS sequence"/>
</dbReference>
<protein>
    <submittedName>
        <fullName evidence="2">Uncharacterized protein</fullName>
    </submittedName>
</protein>
<gene>
    <name evidence="2" type="ORF">D3P09_16790</name>
</gene>
<feature type="transmembrane region" description="Helical" evidence="1">
    <location>
        <begin position="632"/>
        <end position="652"/>
    </location>
</feature>
<reference evidence="2 3" key="1">
    <citation type="submission" date="2018-09" db="EMBL/GenBank/DDBJ databases">
        <title>Paenibacillus aracenensis nov. sp. isolated from a cave in southern Spain.</title>
        <authorList>
            <person name="Jurado V."/>
            <person name="Gutierrez-Patricio S."/>
            <person name="Gonzalez-Pimentel J.L."/>
            <person name="Miller A.Z."/>
            <person name="Laiz L."/>
            <person name="Saiz-Jimenez C."/>
        </authorList>
    </citation>
    <scope>NUCLEOTIDE SEQUENCE [LARGE SCALE GENOMIC DNA]</scope>
    <source>
        <strain evidence="2 3">JCM 19203</strain>
    </source>
</reference>
<keyword evidence="1" id="KW-0472">Membrane</keyword>
<feature type="transmembrane region" description="Helical" evidence="1">
    <location>
        <begin position="480"/>
        <end position="501"/>
    </location>
</feature>
<sequence length="664" mass="75841">MLFLIIAILLTAIVGVTMIIVNDRKRAKNRKGTHRKNKRLISLSSYFRISQFLEEFFLTRTGYRKVKERIAMLSVYSSQEIKVFAVQVYAISTISSLLLVLVGAIIFRDLFTILLVVLYAVIINNILVGKQIDRVHFRLLKQLSNALSSLRQNYLRLNSIPQAIAEAETGSELHRAFEEIYNILTDPDGKARLNEFYATTPFRLLSTLAGVCYILNNSGDTKLRDGSSNFLQAMGMMADEVNLEIRRISLQKARFGMLEYLPIAPILAIGVIENFFVNIIPGTSVIYHGPIGYISRAVILLASIIGYTVIVKVNSAVPVKKDDRNPIVMYALRQPWFSRMVNDIAPKRLFKKARKMRLVKGAMSMQDLRHLYASKVLFAVMAFVLSISCMFFAVNLGKQFIRDNVREVSLVGGEKLKDEDVRIRQRMDDIYLSMPTLPKESHTREFVQEMLPKLPPFDQDAQVKRLTEKYKSYYNTYFKWWMLVIAFGAAAGSFFIPELMLRARAWMLKTESEEDVLQLQTIISILMNTSADTLETLYWLEKQSRVHKNAILDAYHEYPSDPDLALNRMKAKAVLPSFKRLVDKMLLTIHQITLAEAFSDLVTERDHVMRIREISQNATLSKKRMFVSPLSMAPLVMTAILYILVPLGILGFKEFLTALSHVNA</sequence>